<dbReference type="Proteomes" id="UP001177023">
    <property type="component" value="Unassembled WGS sequence"/>
</dbReference>
<dbReference type="PROSITE" id="PS50102">
    <property type="entry name" value="RRM"/>
    <property type="match status" value="6"/>
</dbReference>
<dbReference type="InterPro" id="IPR000504">
    <property type="entry name" value="RRM_dom"/>
</dbReference>
<dbReference type="GO" id="GO:0003729">
    <property type="term" value="F:mRNA binding"/>
    <property type="evidence" value="ECO:0007669"/>
    <property type="project" value="TreeGrafter"/>
</dbReference>
<feature type="domain" description="RRM" evidence="7">
    <location>
        <begin position="451"/>
        <end position="523"/>
    </location>
</feature>
<evidence type="ECO:0000313" key="9">
    <source>
        <dbReference type="Proteomes" id="UP001177023"/>
    </source>
</evidence>
<proteinExistence type="predicted"/>
<protein>
    <recommendedName>
        <fullName evidence="7">RRM domain-containing protein</fullName>
    </recommendedName>
</protein>
<feature type="region of interest" description="Disordered" evidence="6">
    <location>
        <begin position="357"/>
        <end position="383"/>
    </location>
</feature>
<feature type="domain" description="RRM" evidence="7">
    <location>
        <begin position="277"/>
        <end position="355"/>
    </location>
</feature>
<evidence type="ECO:0000259" key="7">
    <source>
        <dbReference type="PROSITE" id="PS50102"/>
    </source>
</evidence>
<dbReference type="CDD" id="cd12317">
    <property type="entry name" value="RRM4_RBM19_RRM3_MRD1"/>
    <property type="match status" value="1"/>
</dbReference>
<dbReference type="EMBL" id="CATQJA010002701">
    <property type="protein sequence ID" value="CAJ0584814.1"/>
    <property type="molecule type" value="Genomic_DNA"/>
</dbReference>
<evidence type="ECO:0000256" key="6">
    <source>
        <dbReference type="SAM" id="MobiDB-lite"/>
    </source>
</evidence>
<feature type="non-terminal residue" evidence="8">
    <location>
        <position position="1"/>
    </location>
</feature>
<dbReference type="InterPro" id="IPR012677">
    <property type="entry name" value="Nucleotide-bd_a/b_plait_sf"/>
</dbReference>
<evidence type="ECO:0000256" key="3">
    <source>
        <dbReference type="ARBA" id="ARBA00022884"/>
    </source>
</evidence>
<dbReference type="Pfam" id="PF00076">
    <property type="entry name" value="RRM_1"/>
    <property type="match status" value="5"/>
</dbReference>
<evidence type="ECO:0000256" key="1">
    <source>
        <dbReference type="ARBA" id="ARBA00004123"/>
    </source>
</evidence>
<dbReference type="InterPro" id="IPR051945">
    <property type="entry name" value="RRM_MRD1_RNA_proc_ribogen"/>
</dbReference>
<keyword evidence="3 5" id="KW-0694">RNA-binding</keyword>
<dbReference type="SUPFAM" id="SSF54928">
    <property type="entry name" value="RNA-binding domain, RBD"/>
    <property type="match status" value="5"/>
</dbReference>
<feature type="compositionally biased region" description="Acidic residues" evidence="6">
    <location>
        <begin position="594"/>
        <end position="603"/>
    </location>
</feature>
<feature type="domain" description="RRM" evidence="7">
    <location>
        <begin position="681"/>
        <end position="761"/>
    </location>
</feature>
<evidence type="ECO:0000313" key="8">
    <source>
        <dbReference type="EMBL" id="CAJ0584814.1"/>
    </source>
</evidence>
<feature type="compositionally biased region" description="Basic and acidic residues" evidence="6">
    <location>
        <begin position="572"/>
        <end position="582"/>
    </location>
</feature>
<organism evidence="8 9">
    <name type="scientific">Mesorhabditis spiculigera</name>
    <dbReference type="NCBI Taxonomy" id="96644"/>
    <lineage>
        <taxon>Eukaryota</taxon>
        <taxon>Metazoa</taxon>
        <taxon>Ecdysozoa</taxon>
        <taxon>Nematoda</taxon>
        <taxon>Chromadorea</taxon>
        <taxon>Rhabditida</taxon>
        <taxon>Rhabditina</taxon>
        <taxon>Rhabditomorpha</taxon>
        <taxon>Rhabditoidea</taxon>
        <taxon>Rhabditidae</taxon>
        <taxon>Mesorhabditinae</taxon>
        <taxon>Mesorhabditis</taxon>
    </lineage>
</organism>
<feature type="domain" description="RRM" evidence="7">
    <location>
        <begin position="2"/>
        <end position="79"/>
    </location>
</feature>
<dbReference type="InterPro" id="IPR034421">
    <property type="entry name" value="RBM19_RRM6"/>
</dbReference>
<dbReference type="InterPro" id="IPR035979">
    <property type="entry name" value="RBD_domain_sf"/>
</dbReference>
<feature type="region of interest" description="Disordered" evidence="6">
    <location>
        <begin position="238"/>
        <end position="269"/>
    </location>
</feature>
<comment type="caution">
    <text evidence="8">The sequence shown here is derived from an EMBL/GenBank/DDBJ whole genome shotgun (WGS) entry which is preliminary data.</text>
</comment>
<dbReference type="AlphaFoldDB" id="A0AA36DEH0"/>
<feature type="region of interest" description="Disordered" evidence="6">
    <location>
        <begin position="531"/>
        <end position="610"/>
    </location>
</feature>
<dbReference type="CDD" id="cd12571">
    <property type="entry name" value="RRM6_RBM19"/>
    <property type="match status" value="1"/>
</dbReference>
<dbReference type="FunFam" id="3.30.70.330:FF:000738">
    <property type="entry name" value="RNA-binding motif protein 19"/>
    <property type="match status" value="1"/>
</dbReference>
<dbReference type="GO" id="GO:0005730">
    <property type="term" value="C:nucleolus"/>
    <property type="evidence" value="ECO:0007669"/>
    <property type="project" value="TreeGrafter"/>
</dbReference>
<dbReference type="Gene3D" id="3.30.70.330">
    <property type="match status" value="6"/>
</dbReference>
<gene>
    <name evidence="8" type="ORF">MSPICULIGERA_LOCUS22854</name>
</gene>
<keyword evidence="4" id="KW-0539">Nucleus</keyword>
<name>A0AA36DEH0_9BILA</name>
<evidence type="ECO:0000256" key="4">
    <source>
        <dbReference type="ARBA" id="ARBA00023242"/>
    </source>
</evidence>
<keyword evidence="2" id="KW-0677">Repeat</keyword>
<dbReference type="PANTHER" id="PTHR48039">
    <property type="entry name" value="RNA-BINDING MOTIF PROTEIN 14B"/>
    <property type="match status" value="1"/>
</dbReference>
<dbReference type="PANTHER" id="PTHR48039:SF5">
    <property type="entry name" value="RNA-BINDING PROTEIN 28"/>
    <property type="match status" value="1"/>
</dbReference>
<keyword evidence="9" id="KW-1185">Reference proteome</keyword>
<dbReference type="FunFam" id="3.30.70.330:FF:000240">
    <property type="entry name" value="RNA binding motif protein 19"/>
    <property type="match status" value="1"/>
</dbReference>
<feature type="region of interest" description="Disordered" evidence="6">
    <location>
        <begin position="657"/>
        <end position="676"/>
    </location>
</feature>
<feature type="compositionally biased region" description="Basic and acidic residues" evidence="6">
    <location>
        <begin position="260"/>
        <end position="269"/>
    </location>
</feature>
<reference evidence="8" key="1">
    <citation type="submission" date="2023-06" db="EMBL/GenBank/DDBJ databases">
        <authorList>
            <person name="Delattre M."/>
        </authorList>
    </citation>
    <scope>NUCLEOTIDE SEQUENCE</scope>
    <source>
        <strain evidence="8">AF72</strain>
    </source>
</reference>
<feature type="compositionally biased region" description="Basic and acidic residues" evidence="6">
    <location>
        <begin position="544"/>
        <end position="563"/>
    </location>
</feature>
<evidence type="ECO:0000256" key="5">
    <source>
        <dbReference type="PROSITE-ProRule" id="PRU00176"/>
    </source>
</evidence>
<feature type="domain" description="RRM" evidence="7">
    <location>
        <begin position="167"/>
        <end position="239"/>
    </location>
</feature>
<evidence type="ECO:0000256" key="2">
    <source>
        <dbReference type="ARBA" id="ARBA00022737"/>
    </source>
</evidence>
<comment type="subcellular location">
    <subcellularLocation>
        <location evidence="1">Nucleus</location>
    </subcellularLocation>
</comment>
<accession>A0AA36DEH0</accession>
<feature type="domain" description="RRM" evidence="7">
    <location>
        <begin position="570"/>
        <end position="659"/>
    </location>
</feature>
<sequence length="808" mass="90577">MSRLIVKGLPTNCTEQSLRKHFAKYGQITDCTLKYTKEGKFRKFAFLGFSEDQSAGKAIDATNNSFIQSSKIQVEKCLPFGHENKPRAWSRFSKDSSAYKRVHGDDEVTAQENGGKRKKIVEGSGDFTIGIFDQVAPTQKKGAKKATEAEDPLLKELLEGIEGDTRLSLIFLGLPASIKQKNIKEWLAPVRVKAMKIAQNDDNGGAFVSFNRPPDVRRALQMSGTFLGGFKVTVRRVKESDEENEESAEKQAEDAGVDEEASKKEEERTRDEILETGRLFVRNLPFVTTEDDLTGLFKRYGEVSEVQLIVDKKTGKCKGFGIVEFIFPENAMAAYSELDGTIFKGRMLHIISGQEKRIPKEEAEDKEGGASYKTEKQKKLKDGSTKATHSWNALFLGPNAIADTLAEKLGKEKRDLALAETRLVQQTREFLLENGVKLDAFSRPSSKRSTKVMLVKNLPIGVEAEELERMFSSKGDCQKILLPESSVTAIVVMGNSVDAKKAFKALAYSRFRTKPLFLEWAPGDVFGEKTIEEKTEEEAAEEPTTSKKETRKRGDELTEEDKKNRKSKKLKKQEEEKAKEEIIEFSESGKAQDESEPETDPVETAEISKKLDAKDPLNKLSMGFGFIQFYTNAEAEKAVKELQGAMLNGHSLELKISHREVQTEQSTKKRDSEKAKQGKCTKILVRNIPFQASIKEVEELFKSFGEVKTIRVPKKVGSRDEHRGFGFVDFMSIGDAKRAFESLVHSTHLYGRRLVLEWAKADDTVEELRSKTSSKFSGNVAAKKRVKKRIDDLQADIFKAGDVGDEEG</sequence>
<dbReference type="SMART" id="SM00360">
    <property type="entry name" value="RRM"/>
    <property type="match status" value="5"/>
</dbReference>